<protein>
    <submittedName>
        <fullName evidence="3">Lipolytic protein</fullName>
        <ecNumber evidence="3">3.1.1.-</ecNumber>
        <ecNumber evidence="3">3.1.1.3</ecNumber>
    </submittedName>
</protein>
<dbReference type="PANTHER" id="PTHR48081">
    <property type="entry name" value="AB HYDROLASE SUPERFAMILY PROTEIN C4A8.06C"/>
    <property type="match status" value="1"/>
</dbReference>
<evidence type="ECO:0000313" key="3">
    <source>
        <dbReference type="EMBL" id="SPZ04873.1"/>
    </source>
</evidence>
<evidence type="ECO:0000259" key="2">
    <source>
        <dbReference type="Pfam" id="PF07859"/>
    </source>
</evidence>
<dbReference type="EMBL" id="UAUF01000010">
    <property type="protein sequence ID" value="SPZ04873.1"/>
    <property type="molecule type" value="Genomic_DNA"/>
</dbReference>
<reference evidence="3 4" key="1">
    <citation type="submission" date="2018-06" db="EMBL/GenBank/DDBJ databases">
        <authorList>
            <consortium name="Pathogen Informatics"/>
            <person name="Doyle S."/>
        </authorList>
    </citation>
    <scope>NUCLEOTIDE SEQUENCE [LARGE SCALE GENOMIC DNA]</scope>
    <source>
        <strain evidence="3 4">NCTC11842</strain>
    </source>
</reference>
<feature type="domain" description="Alpha/beta hydrolase fold-3" evidence="2">
    <location>
        <begin position="79"/>
        <end position="281"/>
    </location>
</feature>
<dbReference type="AlphaFoldDB" id="A0A2X2CCL9"/>
<evidence type="ECO:0000313" key="4">
    <source>
        <dbReference type="Proteomes" id="UP000250443"/>
    </source>
</evidence>
<name>A0A2X2CCL9_PSELU</name>
<organism evidence="3 4">
    <name type="scientific">Pseudomonas luteola</name>
    <dbReference type="NCBI Taxonomy" id="47886"/>
    <lineage>
        <taxon>Bacteria</taxon>
        <taxon>Pseudomonadati</taxon>
        <taxon>Pseudomonadota</taxon>
        <taxon>Gammaproteobacteria</taxon>
        <taxon>Pseudomonadales</taxon>
        <taxon>Pseudomonadaceae</taxon>
        <taxon>Pseudomonas</taxon>
    </lineage>
</organism>
<dbReference type="RefSeq" id="WP_019364819.1">
    <property type="nucleotide sequence ID" value="NZ_JAKREJ010000009.1"/>
</dbReference>
<accession>A0A2X2CCL9</accession>
<proteinExistence type="predicted"/>
<keyword evidence="1 3" id="KW-0378">Hydrolase</keyword>
<dbReference type="Pfam" id="PF07859">
    <property type="entry name" value="Abhydrolase_3"/>
    <property type="match status" value="1"/>
</dbReference>
<evidence type="ECO:0000256" key="1">
    <source>
        <dbReference type="ARBA" id="ARBA00022801"/>
    </source>
</evidence>
<dbReference type="InterPro" id="IPR050300">
    <property type="entry name" value="GDXG_lipolytic_enzyme"/>
</dbReference>
<dbReference type="InterPro" id="IPR013094">
    <property type="entry name" value="AB_hydrolase_3"/>
</dbReference>
<dbReference type="Gene3D" id="3.40.50.1820">
    <property type="entry name" value="alpha/beta hydrolase"/>
    <property type="match status" value="1"/>
</dbReference>
<dbReference type="InterPro" id="IPR029058">
    <property type="entry name" value="AB_hydrolase_fold"/>
</dbReference>
<gene>
    <name evidence="3" type="primary">lip2_1</name>
    <name evidence="3" type="ORF">NCTC11842_01393</name>
</gene>
<dbReference type="Proteomes" id="UP000250443">
    <property type="component" value="Unassembled WGS sequence"/>
</dbReference>
<dbReference type="GO" id="GO:0004806">
    <property type="term" value="F:triacylglycerol lipase activity"/>
    <property type="evidence" value="ECO:0007669"/>
    <property type="project" value="UniProtKB-EC"/>
</dbReference>
<sequence length="310" mass="34546">MTYAPGIEEFVNRCDSIMPPNFYKFPIEEQRRLYQSLAIEFPYSVPENVSWSEQHHYFDGQELRFRMYVPKDLYTDGLIIYIRGGGFVVGSLDTHHSVVGELALKTGTKVLAVDFRLAPEHPFPAAIDDCYRALQYVHDRHMDIGIDPRKIIVAGDSSGGNMAVVLAMMSRDRSGPVIAGQALISPVLDFTRWKHGGIDAPLLTGGEMEFYTACYTPDGTSVSHKYVSPLVSGTFEDLPPAYIMGAEKDSLVVDATEYARLLDSNGTDVELVIEPGLVHAAVRARGISPNVEDAWNRYCLKVLDLIRRVQ</sequence>
<dbReference type="PANTHER" id="PTHR48081:SF8">
    <property type="entry name" value="ALPHA_BETA HYDROLASE FOLD-3 DOMAIN-CONTAINING PROTEIN-RELATED"/>
    <property type="match status" value="1"/>
</dbReference>
<dbReference type="EC" id="3.1.1.3" evidence="3"/>
<dbReference type="SUPFAM" id="SSF53474">
    <property type="entry name" value="alpha/beta-Hydrolases"/>
    <property type="match status" value="1"/>
</dbReference>
<dbReference type="EC" id="3.1.1.-" evidence="3"/>